<evidence type="ECO:0000313" key="1">
    <source>
        <dbReference type="EMBL" id="GHO57537.1"/>
    </source>
</evidence>
<gene>
    <name evidence="1" type="ORF">KSB_60120</name>
</gene>
<proteinExistence type="predicted"/>
<dbReference type="Proteomes" id="UP000654345">
    <property type="component" value="Unassembled WGS sequence"/>
</dbReference>
<name>A0ABQ3UYV5_9CHLR</name>
<evidence type="ECO:0000313" key="2">
    <source>
        <dbReference type="Proteomes" id="UP000654345"/>
    </source>
</evidence>
<accession>A0ABQ3UYV5</accession>
<sequence length="54" mass="6456">MRNDPSRKYLDMTLVSRTRRRGEQAMGGEWWSTDLRNSIAVWNTRYMDVALNHL</sequence>
<reference evidence="1 2" key="1">
    <citation type="journal article" date="2021" name="Int. J. Syst. Evol. Microbiol.">
        <title>Reticulibacter mediterranei gen. nov., sp. nov., within the new family Reticulibacteraceae fam. nov., and Ktedonospora formicarum gen. nov., sp. nov., Ktedonobacter robiniae sp. nov., Dictyobacter formicarum sp. nov. and Dictyobacter arantiisoli sp. nov., belonging to the class Ktedonobacteria.</title>
        <authorList>
            <person name="Yabe S."/>
            <person name="Zheng Y."/>
            <person name="Wang C.M."/>
            <person name="Sakai Y."/>
            <person name="Abe K."/>
            <person name="Yokota A."/>
            <person name="Donadio S."/>
            <person name="Cavaletti L."/>
            <person name="Monciardini P."/>
        </authorList>
    </citation>
    <scope>NUCLEOTIDE SEQUENCE [LARGE SCALE GENOMIC DNA]</scope>
    <source>
        <strain evidence="1 2">SOSP1-30</strain>
    </source>
</reference>
<keyword evidence="2" id="KW-1185">Reference proteome</keyword>
<dbReference type="EMBL" id="BNJG01000002">
    <property type="protein sequence ID" value="GHO57537.1"/>
    <property type="molecule type" value="Genomic_DNA"/>
</dbReference>
<comment type="caution">
    <text evidence="1">The sequence shown here is derived from an EMBL/GenBank/DDBJ whole genome shotgun (WGS) entry which is preliminary data.</text>
</comment>
<protein>
    <submittedName>
        <fullName evidence="1">Uncharacterized protein</fullName>
    </submittedName>
</protein>
<organism evidence="1 2">
    <name type="scientific">Ktedonobacter robiniae</name>
    <dbReference type="NCBI Taxonomy" id="2778365"/>
    <lineage>
        <taxon>Bacteria</taxon>
        <taxon>Bacillati</taxon>
        <taxon>Chloroflexota</taxon>
        <taxon>Ktedonobacteria</taxon>
        <taxon>Ktedonobacterales</taxon>
        <taxon>Ktedonobacteraceae</taxon>
        <taxon>Ktedonobacter</taxon>
    </lineage>
</organism>